<dbReference type="AlphaFoldDB" id="A0AAD9KPX2"/>
<dbReference type="EMBL" id="JAODUO010000799">
    <property type="protein sequence ID" value="KAK2174478.1"/>
    <property type="molecule type" value="Genomic_DNA"/>
</dbReference>
<feature type="transmembrane region" description="Helical" evidence="6">
    <location>
        <begin position="506"/>
        <end position="529"/>
    </location>
</feature>
<comment type="subcellular location">
    <subcellularLocation>
        <location evidence="1">Membrane</location>
        <topology evidence="1">Multi-pass membrane protein</topology>
    </subcellularLocation>
</comment>
<evidence type="ECO:0000313" key="8">
    <source>
        <dbReference type="Proteomes" id="UP001209878"/>
    </source>
</evidence>
<keyword evidence="4 6" id="KW-1133">Transmembrane helix</keyword>
<evidence type="ECO:0000256" key="6">
    <source>
        <dbReference type="SAM" id="Phobius"/>
    </source>
</evidence>
<evidence type="ECO:0000256" key="3">
    <source>
        <dbReference type="ARBA" id="ARBA00022692"/>
    </source>
</evidence>
<evidence type="ECO:0000256" key="5">
    <source>
        <dbReference type="ARBA" id="ARBA00023136"/>
    </source>
</evidence>
<dbReference type="CDD" id="cd01115">
    <property type="entry name" value="SLC13_permease"/>
    <property type="match status" value="1"/>
</dbReference>
<feature type="transmembrane region" description="Helical" evidence="6">
    <location>
        <begin position="12"/>
        <end position="31"/>
    </location>
</feature>
<feature type="transmembrane region" description="Helical" evidence="6">
    <location>
        <begin position="230"/>
        <end position="254"/>
    </location>
</feature>
<evidence type="ECO:0000256" key="2">
    <source>
        <dbReference type="ARBA" id="ARBA00006772"/>
    </source>
</evidence>
<evidence type="ECO:0000256" key="1">
    <source>
        <dbReference type="ARBA" id="ARBA00004141"/>
    </source>
</evidence>
<dbReference type="GO" id="GO:0015556">
    <property type="term" value="F:C4-dicarboxylate transmembrane transporter activity"/>
    <property type="evidence" value="ECO:0007669"/>
    <property type="project" value="UniProtKB-ARBA"/>
</dbReference>
<protein>
    <submittedName>
        <fullName evidence="7">Uncharacterized protein</fullName>
    </submittedName>
</protein>
<comment type="similarity">
    <text evidence="2">Belongs to the SLC13A/DASS transporter (TC 2.A.47) family. NADC subfamily.</text>
</comment>
<dbReference type="InterPro" id="IPR001898">
    <property type="entry name" value="SLC13A/DASS"/>
</dbReference>
<keyword evidence="3 6" id="KW-0812">Transmembrane</keyword>
<name>A0AAD9KPX2_RIDPI</name>
<proteinExistence type="inferred from homology"/>
<keyword evidence="8" id="KW-1185">Reference proteome</keyword>
<accession>A0AAD9KPX2</accession>
<reference evidence="7" key="1">
    <citation type="journal article" date="2023" name="Mol. Biol. Evol.">
        <title>Third-Generation Sequencing Reveals the Adaptive Role of the Epigenome in Three Deep-Sea Polychaetes.</title>
        <authorList>
            <person name="Perez M."/>
            <person name="Aroh O."/>
            <person name="Sun Y."/>
            <person name="Lan Y."/>
            <person name="Juniper S.K."/>
            <person name="Young C.R."/>
            <person name="Angers B."/>
            <person name="Qian P.Y."/>
        </authorList>
    </citation>
    <scope>NUCLEOTIDE SEQUENCE</scope>
    <source>
        <strain evidence="7">R07B-5</strain>
    </source>
</reference>
<gene>
    <name evidence="7" type="ORF">NP493_799g04008</name>
</gene>
<dbReference type="GO" id="GO:0005310">
    <property type="term" value="F:dicarboxylic acid transmembrane transporter activity"/>
    <property type="evidence" value="ECO:0007669"/>
    <property type="project" value="UniProtKB-ARBA"/>
</dbReference>
<evidence type="ECO:0000256" key="4">
    <source>
        <dbReference type="ARBA" id="ARBA00022989"/>
    </source>
</evidence>
<organism evidence="7 8">
    <name type="scientific">Ridgeia piscesae</name>
    <name type="common">Tubeworm</name>
    <dbReference type="NCBI Taxonomy" id="27915"/>
    <lineage>
        <taxon>Eukaryota</taxon>
        <taxon>Metazoa</taxon>
        <taxon>Spiralia</taxon>
        <taxon>Lophotrochozoa</taxon>
        <taxon>Annelida</taxon>
        <taxon>Polychaeta</taxon>
        <taxon>Sedentaria</taxon>
        <taxon>Canalipalpata</taxon>
        <taxon>Sabellida</taxon>
        <taxon>Siboglinidae</taxon>
        <taxon>Ridgeia</taxon>
    </lineage>
</organism>
<dbReference type="PANTHER" id="PTHR10283:SF82">
    <property type="entry name" value="SOLUTE CARRIER FAMILY 13 MEMBER 2"/>
    <property type="match status" value="1"/>
</dbReference>
<feature type="transmembrane region" description="Helical" evidence="6">
    <location>
        <begin position="465"/>
        <end position="485"/>
    </location>
</feature>
<keyword evidence="5 6" id="KW-0472">Membrane</keyword>
<feature type="transmembrane region" description="Helical" evidence="6">
    <location>
        <begin position="295"/>
        <end position="313"/>
    </location>
</feature>
<dbReference type="Proteomes" id="UP001209878">
    <property type="component" value="Unassembled WGS sequence"/>
</dbReference>
<dbReference type="PANTHER" id="PTHR10283">
    <property type="entry name" value="SOLUTE CARRIER FAMILY 13 MEMBER"/>
    <property type="match status" value="1"/>
</dbReference>
<comment type="caution">
    <text evidence="7">The sequence shown here is derived from an EMBL/GenBank/DDBJ whole genome shotgun (WGS) entry which is preliminary data.</text>
</comment>
<feature type="transmembrane region" description="Helical" evidence="6">
    <location>
        <begin position="383"/>
        <end position="401"/>
    </location>
</feature>
<dbReference type="Pfam" id="PF00939">
    <property type="entry name" value="Na_sulph_symp"/>
    <property type="match status" value="1"/>
</dbReference>
<feature type="transmembrane region" description="Helical" evidence="6">
    <location>
        <begin position="79"/>
        <end position="96"/>
    </location>
</feature>
<sequence>MSVYWVTEAIPLPATALMPLFIFPMLGVFPAKELAKNYLKDTNMLMMGGLLVAVSVEKSNLHKRIALRVLRLVGSKPKWLLLGFMLPTAFLSMWISNTATAAMMLPICQVVLDQFEQGRAEARKARNDSPRCKKALYTNGVNEVITMTETTNGKSLAEPETETESFITIEEPDDAADDARHASFSKALCLCIAYAANIGGTASLTGTGPNLVLTGIVHDMYKDEGMESPITYTSWMAFGVPGAVICVLLAWVWVQIAFIGFRRSFCQTTDDNPEASAAVSQLFQEEYEALGPLRFAEGSNLVAFLILVMLWLFRDPKFMPGWGDAFRDNYVTDASSVMLVSMFLFFWPSEMPQLSCWLEYRDGSQMPRWAPPLLDWKSVHTKMSWGVLILLGGGFALADVCEHSGLSATIGQHLLILKDLPHPFIVALVVLSVAGMTEMMSNTATSSLLLPILGELAVKLNLSPLYLMLPGCVACSFAFMLPVATPPNAIIYSGGHLKVIEMIRTGLFMHLISISVITLGVHTWGMWFFQLNKNPFHQGLSNFTIHHNGN</sequence>
<dbReference type="GO" id="GO:0005886">
    <property type="term" value="C:plasma membrane"/>
    <property type="evidence" value="ECO:0007669"/>
    <property type="project" value="TreeGrafter"/>
</dbReference>
<evidence type="ECO:0000313" key="7">
    <source>
        <dbReference type="EMBL" id="KAK2174478.1"/>
    </source>
</evidence>
<feature type="transmembrane region" description="Helical" evidence="6">
    <location>
        <begin position="422"/>
        <end position="445"/>
    </location>
</feature>